<organism evidence="9 10">
    <name type="scientific">Fusarium oxysporum (strain Fo5176)</name>
    <name type="common">Fusarium vascular wilt</name>
    <dbReference type="NCBI Taxonomy" id="660025"/>
    <lineage>
        <taxon>Eukaryota</taxon>
        <taxon>Fungi</taxon>
        <taxon>Dikarya</taxon>
        <taxon>Ascomycota</taxon>
        <taxon>Pezizomycotina</taxon>
        <taxon>Sordariomycetes</taxon>
        <taxon>Hypocreomycetidae</taxon>
        <taxon>Hypocreales</taxon>
        <taxon>Nectriaceae</taxon>
        <taxon>Fusarium</taxon>
        <taxon>Fusarium oxysporum species complex</taxon>
    </lineage>
</organism>
<dbReference type="InterPro" id="IPR009716">
    <property type="entry name" value="Ferroportin-1"/>
</dbReference>
<evidence type="ECO:0000256" key="5">
    <source>
        <dbReference type="ARBA" id="ARBA00022989"/>
    </source>
</evidence>
<dbReference type="EnsemblFungi" id="FOXG_08588T0">
    <property type="protein sequence ID" value="FOXG_08588P0"/>
    <property type="gene ID" value="FOXG_08588"/>
</dbReference>
<keyword evidence="7" id="KW-0406">Ion transport</keyword>
<evidence type="ECO:0000313" key="10">
    <source>
        <dbReference type="Proteomes" id="UP000002489"/>
    </source>
</evidence>
<accession>A0A0D2XX72</accession>
<dbReference type="GO" id="GO:0016020">
    <property type="term" value="C:membrane"/>
    <property type="evidence" value="ECO:0007669"/>
    <property type="project" value="UniProtKB-SubCell"/>
</dbReference>
<feature type="region of interest" description="Disordered" evidence="8">
    <location>
        <begin position="1"/>
        <end position="25"/>
    </location>
</feature>
<dbReference type="SUPFAM" id="SSF103473">
    <property type="entry name" value="MFS general substrate transporter"/>
    <property type="match status" value="1"/>
</dbReference>
<keyword evidence="5 7" id="KW-1133">Transmembrane helix</keyword>
<dbReference type="PANTHER" id="PTHR11660:SF57">
    <property type="entry name" value="SOLUTE CARRIER FAMILY 40 MEMBER"/>
    <property type="match status" value="1"/>
</dbReference>
<reference evidence="9" key="2">
    <citation type="submission" date="2025-08" db="UniProtKB">
        <authorList>
            <consortium name="EnsemblFungi"/>
        </authorList>
    </citation>
    <scope>IDENTIFICATION</scope>
    <source>
        <strain evidence="9">4287 / CBS 123668 / FGSC 9935 / NRRL 34936</strain>
    </source>
</reference>
<evidence type="ECO:0000256" key="1">
    <source>
        <dbReference type="ARBA" id="ARBA00004141"/>
    </source>
</evidence>
<protein>
    <recommendedName>
        <fullName evidence="7">Solute carrier family 40 member</fullName>
    </recommendedName>
</protein>
<dbReference type="GO" id="GO:0005381">
    <property type="term" value="F:iron ion transmembrane transporter activity"/>
    <property type="evidence" value="ECO:0007669"/>
    <property type="project" value="UniProtKB-UniRule"/>
</dbReference>
<comment type="subcellular location">
    <subcellularLocation>
        <location evidence="1 7">Membrane</location>
        <topology evidence="1 7">Multi-pass membrane protein</topology>
    </subcellularLocation>
</comment>
<reference evidence="10" key="1">
    <citation type="journal article" date="2012" name="Mol. Plant Microbe Interact.">
        <title>A highly conserved effector in Fusarium oxysporum is required for full virulence on Arabidopsis.</title>
        <authorList>
            <person name="Thatcher L.F."/>
            <person name="Gardiner D.M."/>
            <person name="Kazan K."/>
            <person name="Manners J."/>
        </authorList>
    </citation>
    <scope>NUCLEOTIDE SEQUENCE [LARGE SCALE GENOMIC DNA]</scope>
    <source>
        <strain evidence="10">Fo5176</strain>
    </source>
</reference>
<feature type="transmembrane region" description="Helical" evidence="7">
    <location>
        <begin position="273"/>
        <end position="296"/>
    </location>
</feature>
<evidence type="ECO:0000313" key="9">
    <source>
        <dbReference type="EnsemblFungi" id="FOXG_08588P0"/>
    </source>
</evidence>
<proteinExistence type="inferred from homology"/>
<comment type="caution">
    <text evidence="7">Lacks conserved residue(s) required for the propagation of feature annotation.</text>
</comment>
<keyword evidence="6 7" id="KW-0472">Membrane</keyword>
<keyword evidence="4 7" id="KW-0812">Transmembrane</keyword>
<evidence type="ECO:0000256" key="2">
    <source>
        <dbReference type="ARBA" id="ARBA00006279"/>
    </source>
</evidence>
<evidence type="ECO:0000256" key="7">
    <source>
        <dbReference type="RuleBase" id="RU365065"/>
    </source>
</evidence>
<sequence>MASTTGVGDEETAPLLATSPTSSTGVINSQYQSLSQISSSNDSDVSNTSNTDPGWTLSQSARRLYISHTLSTWNSRVFEFGSVLYLASIFPGTLMPLAIYSIVRGASAITLSSWVGSYIDRKDRLNTVRLSIGILDGVSTETAILVNLAMNCTSVIVEYFTIAKHPKTTPPIVPQNEEQQTRQNAWVSFKKAIQKTSSDLRLYFTHPAFAPSFSIALLYCTVLSFGGVMVTYLLASGYTSAQIAAMRTVSVTLEVLATWIGPWVMKKIGPVRAGLWFLSWELGCLAIGVSIFWRYADNVLVSTLGLVCGSMLSRIGLWGVDLSAQVIIQEEVEAEKRGAFSAVEASWQNVFEMCSYTSTIIFSSPSQFHNPTALSVTSVFFAWLLYSSFVKKRRGHLVHWPTCMSPEKQQATIDELFESGQSRRREGL</sequence>
<comment type="function">
    <text evidence="7">May be involved in iron transport and iron homeostasis.</text>
</comment>
<dbReference type="Proteomes" id="UP000002489">
    <property type="component" value="Unassembled WGS sequence"/>
</dbReference>
<name>A0A0D2XX72_FUSOF</name>
<comment type="similarity">
    <text evidence="2 7">Belongs to the ferroportin (FP) (TC 2.A.100) family. SLC40A subfamily.</text>
</comment>
<feature type="transmembrane region" description="Helical" evidence="7">
    <location>
        <begin position="83"/>
        <end position="103"/>
    </location>
</feature>
<dbReference type="PANTHER" id="PTHR11660">
    <property type="entry name" value="SOLUTE CARRIER FAMILY 40 MEMBER"/>
    <property type="match status" value="1"/>
</dbReference>
<feature type="transmembrane region" description="Helical" evidence="7">
    <location>
        <begin position="368"/>
        <end position="386"/>
    </location>
</feature>
<keyword evidence="3 7" id="KW-0813">Transport</keyword>
<dbReference type="AlphaFoldDB" id="A0A0D2XX72"/>
<feature type="transmembrane region" description="Helical" evidence="7">
    <location>
        <begin position="208"/>
        <end position="235"/>
    </location>
</feature>
<evidence type="ECO:0000256" key="3">
    <source>
        <dbReference type="ARBA" id="ARBA00022448"/>
    </source>
</evidence>
<dbReference type="Pfam" id="PF06963">
    <property type="entry name" value="FPN1"/>
    <property type="match status" value="1"/>
</dbReference>
<dbReference type="InterPro" id="IPR036259">
    <property type="entry name" value="MFS_trans_sf"/>
</dbReference>
<evidence type="ECO:0000256" key="8">
    <source>
        <dbReference type="SAM" id="MobiDB-lite"/>
    </source>
</evidence>
<evidence type="ECO:0000256" key="4">
    <source>
        <dbReference type="ARBA" id="ARBA00022692"/>
    </source>
</evidence>
<evidence type="ECO:0000256" key="6">
    <source>
        <dbReference type="ARBA" id="ARBA00023136"/>
    </source>
</evidence>